<gene>
    <name evidence="1" type="ORF">LCGC14_2528870</name>
</gene>
<comment type="caution">
    <text evidence="1">The sequence shown here is derived from an EMBL/GenBank/DDBJ whole genome shotgun (WGS) entry which is preliminary data.</text>
</comment>
<accession>A0A0F9AU65</accession>
<sequence>DLGTSIGLEDIIKIKGDLLTGPFLSFESLTIPLGTIF</sequence>
<protein>
    <submittedName>
        <fullName evidence="1">Uncharacterized protein</fullName>
    </submittedName>
</protein>
<reference evidence="1" key="1">
    <citation type="journal article" date="2015" name="Nature">
        <title>Complex archaea that bridge the gap between prokaryotes and eukaryotes.</title>
        <authorList>
            <person name="Spang A."/>
            <person name="Saw J.H."/>
            <person name="Jorgensen S.L."/>
            <person name="Zaremba-Niedzwiedzka K."/>
            <person name="Martijn J."/>
            <person name="Lind A.E."/>
            <person name="van Eijk R."/>
            <person name="Schleper C."/>
            <person name="Guy L."/>
            <person name="Ettema T.J."/>
        </authorList>
    </citation>
    <scope>NUCLEOTIDE SEQUENCE</scope>
</reference>
<proteinExistence type="predicted"/>
<feature type="non-terminal residue" evidence="1">
    <location>
        <position position="1"/>
    </location>
</feature>
<dbReference type="AlphaFoldDB" id="A0A0F9AU65"/>
<name>A0A0F9AU65_9ZZZZ</name>
<organism evidence="1">
    <name type="scientific">marine sediment metagenome</name>
    <dbReference type="NCBI Taxonomy" id="412755"/>
    <lineage>
        <taxon>unclassified sequences</taxon>
        <taxon>metagenomes</taxon>
        <taxon>ecological metagenomes</taxon>
    </lineage>
</organism>
<dbReference type="EMBL" id="LAZR01040987">
    <property type="protein sequence ID" value="KKL13129.1"/>
    <property type="molecule type" value="Genomic_DNA"/>
</dbReference>
<evidence type="ECO:0000313" key="1">
    <source>
        <dbReference type="EMBL" id="KKL13129.1"/>
    </source>
</evidence>